<comment type="subunit">
    <text evidence="3">The glycine cleavage system is composed of four proteins: P, T, L and H.</text>
</comment>
<comment type="function">
    <text evidence="3">The glycine cleavage system catalyzes the degradation of glycine. The H protein shuttles the methylamine group of glycine from the P protein to the T protein.</text>
</comment>
<dbReference type="HAMAP" id="MF_00272">
    <property type="entry name" value="GcvH"/>
    <property type="match status" value="1"/>
</dbReference>
<evidence type="ECO:0000313" key="6">
    <source>
        <dbReference type="EMBL" id="GGZ74145.1"/>
    </source>
</evidence>
<evidence type="ECO:0000256" key="4">
    <source>
        <dbReference type="PIRSR" id="PIRSR617453-50"/>
    </source>
</evidence>
<dbReference type="PROSITE" id="PS00189">
    <property type="entry name" value="LIPOYL"/>
    <property type="match status" value="1"/>
</dbReference>
<dbReference type="CDD" id="cd06848">
    <property type="entry name" value="GCS_H"/>
    <property type="match status" value="1"/>
</dbReference>
<feature type="modified residue" description="N6-lipoyllysine" evidence="3 4">
    <location>
        <position position="78"/>
    </location>
</feature>
<dbReference type="GO" id="GO:0019464">
    <property type="term" value="P:glycine decarboxylation via glycine cleavage system"/>
    <property type="evidence" value="ECO:0007669"/>
    <property type="project" value="UniProtKB-UniRule"/>
</dbReference>
<dbReference type="NCBIfam" id="NF002270">
    <property type="entry name" value="PRK01202.1"/>
    <property type="match status" value="1"/>
</dbReference>
<comment type="similarity">
    <text evidence="1 3">Belongs to the GcvH family.</text>
</comment>
<dbReference type="Gene3D" id="2.40.50.100">
    <property type="match status" value="1"/>
</dbReference>
<dbReference type="Proteomes" id="UP000636004">
    <property type="component" value="Unassembled WGS sequence"/>
</dbReference>
<protein>
    <recommendedName>
        <fullName evidence="3">Glycine cleavage system H protein</fullName>
    </recommendedName>
</protein>
<dbReference type="SUPFAM" id="SSF51230">
    <property type="entry name" value="Single hybrid motif"/>
    <property type="match status" value="1"/>
</dbReference>
<sequence length="141" mass="15782">MNKYICVINTFKNNEMNIPSELKYTKDHEWVKIDGDIATVGITDFAQSELGDIVYVEVETLDETLEADEIFGSVEAVKTVSDLFLPLSGEIIEFNEALEDEPESVNSDPYNAGWMIKIKCSDLSQIDGLMSDEDYKTLIGA</sequence>
<gene>
    <name evidence="3 6" type="primary">gcvH</name>
    <name evidence="6" type="ORF">GCM10007028_09310</name>
</gene>
<evidence type="ECO:0000256" key="1">
    <source>
        <dbReference type="ARBA" id="ARBA00009249"/>
    </source>
</evidence>
<dbReference type="GO" id="GO:0005829">
    <property type="term" value="C:cytosol"/>
    <property type="evidence" value="ECO:0007669"/>
    <property type="project" value="TreeGrafter"/>
</dbReference>
<dbReference type="NCBIfam" id="TIGR00527">
    <property type="entry name" value="gcvH"/>
    <property type="match status" value="1"/>
</dbReference>
<dbReference type="PANTHER" id="PTHR11715">
    <property type="entry name" value="GLYCINE CLEAVAGE SYSTEM H PROTEIN"/>
    <property type="match status" value="1"/>
</dbReference>
<dbReference type="InterPro" id="IPR011053">
    <property type="entry name" value="Single_hybrid_motif"/>
</dbReference>
<accession>A0A918QUM9</accession>
<dbReference type="EMBL" id="BMWZ01000002">
    <property type="protein sequence ID" value="GGZ74145.1"/>
    <property type="molecule type" value="Genomic_DNA"/>
</dbReference>
<comment type="caution">
    <text evidence="6">The sequence shown here is derived from an EMBL/GenBank/DDBJ whole genome shotgun (WGS) entry which is preliminary data.</text>
</comment>
<feature type="domain" description="Lipoyl-binding" evidence="5">
    <location>
        <begin position="37"/>
        <end position="119"/>
    </location>
</feature>
<dbReference type="PANTHER" id="PTHR11715:SF3">
    <property type="entry name" value="GLYCINE CLEAVAGE SYSTEM H PROTEIN-RELATED"/>
    <property type="match status" value="1"/>
</dbReference>
<proteinExistence type="inferred from homology"/>
<evidence type="ECO:0000313" key="7">
    <source>
        <dbReference type="Proteomes" id="UP000636004"/>
    </source>
</evidence>
<reference evidence="6" key="2">
    <citation type="submission" date="2020-09" db="EMBL/GenBank/DDBJ databases">
        <authorList>
            <person name="Sun Q."/>
            <person name="Kim S."/>
        </authorList>
    </citation>
    <scope>NUCLEOTIDE SEQUENCE</scope>
    <source>
        <strain evidence="6">KCTC 12710</strain>
    </source>
</reference>
<dbReference type="GO" id="GO:0009249">
    <property type="term" value="P:protein lipoylation"/>
    <property type="evidence" value="ECO:0007669"/>
    <property type="project" value="TreeGrafter"/>
</dbReference>
<keyword evidence="7" id="KW-1185">Reference proteome</keyword>
<comment type="cofactor">
    <cofactor evidence="3">
        <name>(R)-lipoate</name>
        <dbReference type="ChEBI" id="CHEBI:83088"/>
    </cofactor>
    <text evidence="3">Binds 1 lipoyl cofactor covalently.</text>
</comment>
<dbReference type="InterPro" id="IPR033753">
    <property type="entry name" value="GCV_H/Fam206"/>
</dbReference>
<reference evidence="6" key="1">
    <citation type="journal article" date="2014" name="Int. J. Syst. Evol. Microbiol.">
        <title>Complete genome sequence of Corynebacterium casei LMG S-19264T (=DSM 44701T), isolated from a smear-ripened cheese.</title>
        <authorList>
            <consortium name="US DOE Joint Genome Institute (JGI-PGF)"/>
            <person name="Walter F."/>
            <person name="Albersmeier A."/>
            <person name="Kalinowski J."/>
            <person name="Ruckert C."/>
        </authorList>
    </citation>
    <scope>NUCLEOTIDE SEQUENCE</scope>
    <source>
        <strain evidence="6">KCTC 12710</strain>
    </source>
</reference>
<dbReference type="GO" id="GO:0005960">
    <property type="term" value="C:glycine cleavage complex"/>
    <property type="evidence" value="ECO:0007669"/>
    <property type="project" value="InterPro"/>
</dbReference>
<dbReference type="AlphaFoldDB" id="A0A918QUM9"/>
<dbReference type="Pfam" id="PF01597">
    <property type="entry name" value="GCV_H"/>
    <property type="match status" value="1"/>
</dbReference>
<evidence type="ECO:0000259" key="5">
    <source>
        <dbReference type="PROSITE" id="PS50968"/>
    </source>
</evidence>
<dbReference type="InterPro" id="IPR002930">
    <property type="entry name" value="GCV_H"/>
</dbReference>
<evidence type="ECO:0000256" key="2">
    <source>
        <dbReference type="ARBA" id="ARBA00022823"/>
    </source>
</evidence>
<evidence type="ECO:0000256" key="3">
    <source>
        <dbReference type="HAMAP-Rule" id="MF_00272"/>
    </source>
</evidence>
<name>A0A918QUM9_9FLAO</name>
<dbReference type="PROSITE" id="PS50968">
    <property type="entry name" value="BIOTINYL_LIPOYL"/>
    <property type="match status" value="1"/>
</dbReference>
<dbReference type="InterPro" id="IPR000089">
    <property type="entry name" value="Biotin_lipoyl"/>
</dbReference>
<dbReference type="InterPro" id="IPR017453">
    <property type="entry name" value="GCV_H_sub"/>
</dbReference>
<organism evidence="6 7">
    <name type="scientific">Algibacter mikhailovii</name>
    <dbReference type="NCBI Taxonomy" id="425498"/>
    <lineage>
        <taxon>Bacteria</taxon>
        <taxon>Pseudomonadati</taxon>
        <taxon>Bacteroidota</taxon>
        <taxon>Flavobacteriia</taxon>
        <taxon>Flavobacteriales</taxon>
        <taxon>Flavobacteriaceae</taxon>
        <taxon>Algibacter</taxon>
    </lineage>
</organism>
<keyword evidence="2 3" id="KW-0450">Lipoyl</keyword>
<dbReference type="InterPro" id="IPR003016">
    <property type="entry name" value="2-oxoA_DH_lipoyl-BS"/>
</dbReference>